<sequence length="131" mass="14678">MAKRKQWNPKAMVEAVRKKEMGYKTAAKTFLVPRATLKDDAKSSLEPQDMVNRNLGRPTVLPKVIGANACRILSPDNRKNFYALTVGDLPRKAFQLAKKNNLPHLFSCNKSKTGLKMSTAISRTKDMPVFS</sequence>
<dbReference type="Proteomes" id="UP000015103">
    <property type="component" value="Unassembled WGS sequence"/>
</dbReference>
<name>T1HJK4_RHOPR</name>
<evidence type="ECO:0000313" key="1">
    <source>
        <dbReference type="EnsemblMetazoa" id="RPRC004226-PA"/>
    </source>
</evidence>
<organism evidence="1 2">
    <name type="scientific">Rhodnius prolixus</name>
    <name type="common">Triatomid bug</name>
    <dbReference type="NCBI Taxonomy" id="13249"/>
    <lineage>
        <taxon>Eukaryota</taxon>
        <taxon>Metazoa</taxon>
        <taxon>Ecdysozoa</taxon>
        <taxon>Arthropoda</taxon>
        <taxon>Hexapoda</taxon>
        <taxon>Insecta</taxon>
        <taxon>Pterygota</taxon>
        <taxon>Neoptera</taxon>
        <taxon>Paraneoptera</taxon>
        <taxon>Hemiptera</taxon>
        <taxon>Heteroptera</taxon>
        <taxon>Panheteroptera</taxon>
        <taxon>Cimicomorpha</taxon>
        <taxon>Reduviidae</taxon>
        <taxon>Triatominae</taxon>
        <taxon>Rhodnius</taxon>
    </lineage>
</organism>
<keyword evidence="2" id="KW-1185">Reference proteome</keyword>
<dbReference type="EnsemblMetazoa" id="RPRC004226-RA">
    <property type="protein sequence ID" value="RPRC004226-PA"/>
    <property type="gene ID" value="RPRC004226"/>
</dbReference>
<dbReference type="HOGENOM" id="CLU_158865_0_0_1"/>
<evidence type="ECO:0000313" key="2">
    <source>
        <dbReference type="Proteomes" id="UP000015103"/>
    </source>
</evidence>
<dbReference type="InParanoid" id="T1HJK4"/>
<dbReference type="VEuPathDB" id="VectorBase:RPRC004226"/>
<dbReference type="Gene3D" id="1.10.10.60">
    <property type="entry name" value="Homeodomain-like"/>
    <property type="match status" value="1"/>
</dbReference>
<dbReference type="AlphaFoldDB" id="T1HJK4"/>
<proteinExistence type="predicted"/>
<accession>T1HJK4</accession>
<dbReference type="EMBL" id="ACPB03007069">
    <property type="status" value="NOT_ANNOTATED_CDS"/>
    <property type="molecule type" value="Genomic_DNA"/>
</dbReference>
<protein>
    <submittedName>
        <fullName evidence="1">Uncharacterized protein</fullName>
    </submittedName>
</protein>
<reference evidence="1" key="1">
    <citation type="submission" date="2015-05" db="UniProtKB">
        <authorList>
            <consortium name="EnsemblMetazoa"/>
        </authorList>
    </citation>
    <scope>IDENTIFICATION</scope>
</reference>